<dbReference type="Proteomes" id="UP001500236">
    <property type="component" value="Unassembled WGS sequence"/>
</dbReference>
<evidence type="ECO:0000313" key="2">
    <source>
        <dbReference type="EMBL" id="GAA3060812.1"/>
    </source>
</evidence>
<keyword evidence="3" id="KW-1185">Reference proteome</keyword>
<evidence type="ECO:0000313" key="3">
    <source>
        <dbReference type="Proteomes" id="UP001500236"/>
    </source>
</evidence>
<dbReference type="InterPro" id="IPR029058">
    <property type="entry name" value="AB_hydrolase_fold"/>
</dbReference>
<gene>
    <name evidence="2" type="ORF">GCM10010529_13030</name>
</gene>
<organism evidence="2 3">
    <name type="scientific">Nesterenkonia aethiopica</name>
    <dbReference type="NCBI Taxonomy" id="269144"/>
    <lineage>
        <taxon>Bacteria</taxon>
        <taxon>Bacillati</taxon>
        <taxon>Actinomycetota</taxon>
        <taxon>Actinomycetes</taxon>
        <taxon>Micrococcales</taxon>
        <taxon>Micrococcaceae</taxon>
        <taxon>Nesterenkonia</taxon>
    </lineage>
</organism>
<dbReference type="RefSeq" id="WP_311024477.1">
    <property type="nucleotide sequence ID" value="NZ_BAAAVT010000007.1"/>
</dbReference>
<dbReference type="EMBL" id="BAAAVT010000007">
    <property type="protein sequence ID" value="GAA3060812.1"/>
    <property type="molecule type" value="Genomic_DNA"/>
</dbReference>
<dbReference type="Gene3D" id="3.40.50.1820">
    <property type="entry name" value="alpha/beta hydrolase"/>
    <property type="match status" value="1"/>
</dbReference>
<dbReference type="PANTHER" id="PTHR43689:SF8">
    <property type="entry name" value="ALPHA_BETA-HYDROLASES SUPERFAMILY PROTEIN"/>
    <property type="match status" value="1"/>
</dbReference>
<protein>
    <submittedName>
        <fullName evidence="2">Alpha/beta hydrolase</fullName>
    </submittedName>
</protein>
<accession>A0ABP6LU61</accession>
<dbReference type="SUPFAM" id="SSF53474">
    <property type="entry name" value="alpha/beta-Hydrolases"/>
    <property type="match status" value="1"/>
</dbReference>
<feature type="domain" description="AB hydrolase-1" evidence="1">
    <location>
        <begin position="37"/>
        <end position="273"/>
    </location>
</feature>
<dbReference type="InterPro" id="IPR000073">
    <property type="entry name" value="AB_hydrolase_1"/>
</dbReference>
<name>A0ABP6LU61_9MICC</name>
<evidence type="ECO:0000259" key="1">
    <source>
        <dbReference type="Pfam" id="PF12697"/>
    </source>
</evidence>
<sequence>MSHDAVLLPEPTFIDVDGVAVATWLLEPDGPPRGPDVVLCHGTPWSAAVWSAAARHLARHRRVRLWDMPGYGASAKEEQVPVDLGSQMRRFAQLLDRWRLSAPSVIAHDIGGAVALGAHLLHGRDYASLHLWDIVALEPWGSPFFRLVSAHQEVFSQLPPELHAALVREYIAGAARQPLTPAWVEILTEPWLGPTGQAAFYRQISQLRVEDTRPVVDRLGELRCPVRIGWGEDDPWIAVEQAHRLRRALPGDPETTTLAGVGHLGPVESPAAIHRELDAWLAERLTSRG</sequence>
<dbReference type="Pfam" id="PF12697">
    <property type="entry name" value="Abhydrolase_6"/>
    <property type="match status" value="1"/>
</dbReference>
<reference evidence="3" key="1">
    <citation type="journal article" date="2019" name="Int. J. Syst. Evol. Microbiol.">
        <title>The Global Catalogue of Microorganisms (GCM) 10K type strain sequencing project: providing services to taxonomists for standard genome sequencing and annotation.</title>
        <authorList>
            <consortium name="The Broad Institute Genomics Platform"/>
            <consortium name="The Broad Institute Genome Sequencing Center for Infectious Disease"/>
            <person name="Wu L."/>
            <person name="Ma J."/>
        </authorList>
    </citation>
    <scope>NUCLEOTIDE SEQUENCE [LARGE SCALE GENOMIC DNA]</scope>
    <source>
        <strain evidence="3">JCM 14309</strain>
    </source>
</reference>
<dbReference type="PRINTS" id="PR00111">
    <property type="entry name" value="ABHYDROLASE"/>
</dbReference>
<comment type="caution">
    <text evidence="2">The sequence shown here is derived from an EMBL/GenBank/DDBJ whole genome shotgun (WGS) entry which is preliminary data.</text>
</comment>
<dbReference type="PANTHER" id="PTHR43689">
    <property type="entry name" value="HYDROLASE"/>
    <property type="match status" value="1"/>
</dbReference>
<dbReference type="GO" id="GO:0016787">
    <property type="term" value="F:hydrolase activity"/>
    <property type="evidence" value="ECO:0007669"/>
    <property type="project" value="UniProtKB-KW"/>
</dbReference>
<proteinExistence type="predicted"/>
<keyword evidence="2" id="KW-0378">Hydrolase</keyword>